<evidence type="ECO:0000313" key="2">
    <source>
        <dbReference type="EMBL" id="MFC3052461.1"/>
    </source>
</evidence>
<dbReference type="GO" id="GO:0016787">
    <property type="term" value="F:hydrolase activity"/>
    <property type="evidence" value="ECO:0007669"/>
    <property type="project" value="UniProtKB-KW"/>
</dbReference>
<keyword evidence="3" id="KW-1185">Reference proteome</keyword>
<dbReference type="InterPro" id="IPR000073">
    <property type="entry name" value="AB_hydrolase_1"/>
</dbReference>
<dbReference type="Proteomes" id="UP001595444">
    <property type="component" value="Unassembled WGS sequence"/>
</dbReference>
<evidence type="ECO:0000259" key="1">
    <source>
        <dbReference type="Pfam" id="PF00561"/>
    </source>
</evidence>
<dbReference type="SUPFAM" id="SSF53474">
    <property type="entry name" value="alpha/beta-Hydrolases"/>
    <property type="match status" value="1"/>
</dbReference>
<dbReference type="Gene3D" id="3.40.50.1820">
    <property type="entry name" value="alpha/beta hydrolase"/>
    <property type="match status" value="1"/>
</dbReference>
<feature type="domain" description="AB hydrolase-1" evidence="1">
    <location>
        <begin position="36"/>
        <end position="277"/>
    </location>
</feature>
<protein>
    <submittedName>
        <fullName evidence="2">Alpha/beta fold hydrolase</fullName>
    </submittedName>
</protein>
<keyword evidence="2" id="KW-0378">Hydrolase</keyword>
<dbReference type="EMBL" id="JBHRSL010000010">
    <property type="protein sequence ID" value="MFC3052461.1"/>
    <property type="molecule type" value="Genomic_DNA"/>
</dbReference>
<proteinExistence type="predicted"/>
<dbReference type="InterPro" id="IPR000639">
    <property type="entry name" value="Epox_hydrolase-like"/>
</dbReference>
<accession>A0ABV7D5U7</accession>
<dbReference type="Pfam" id="PF00561">
    <property type="entry name" value="Abhydrolase_1"/>
    <property type="match status" value="1"/>
</dbReference>
<dbReference type="PRINTS" id="PR00412">
    <property type="entry name" value="EPOXHYDRLASE"/>
</dbReference>
<organism evidence="2 3">
    <name type="scientific">Kordiimonas pumila</name>
    <dbReference type="NCBI Taxonomy" id="2161677"/>
    <lineage>
        <taxon>Bacteria</taxon>
        <taxon>Pseudomonadati</taxon>
        <taxon>Pseudomonadota</taxon>
        <taxon>Alphaproteobacteria</taxon>
        <taxon>Kordiimonadales</taxon>
        <taxon>Kordiimonadaceae</taxon>
        <taxon>Kordiimonas</taxon>
    </lineage>
</organism>
<reference evidence="3" key="1">
    <citation type="journal article" date="2019" name="Int. J. Syst. Evol. Microbiol.">
        <title>The Global Catalogue of Microorganisms (GCM) 10K type strain sequencing project: providing services to taxonomists for standard genome sequencing and annotation.</title>
        <authorList>
            <consortium name="The Broad Institute Genomics Platform"/>
            <consortium name="The Broad Institute Genome Sequencing Center for Infectious Disease"/>
            <person name="Wu L."/>
            <person name="Ma J."/>
        </authorList>
    </citation>
    <scope>NUCLEOTIDE SEQUENCE [LARGE SCALE GENOMIC DNA]</scope>
    <source>
        <strain evidence="3">KCTC 62164</strain>
    </source>
</reference>
<name>A0ABV7D5U7_9PROT</name>
<sequence>MLEAPITYDKWGQCGKYFEWKNHNVFFQRGGNGQSLLLLHGFPTCSWDWSWLSPHLIKRFYMVQPDLLDYGRSLNASGTPCSIMDQADMIEALMKQRGIKATHILAHDVGDSVAQELIARHNESTLSFRILSCVLLNGGVIPSLHKARAVQHLLAGPFGKWVPRLITKDRFLKAFADVFSKHTRPKGPVLNAFWPAILGANGKASLPRRIQYMAERKKQANRWTAALKNAHLPLMYVCGMADPVSGAHMADGFEMLVPKARLVRLPGIGHYPQCEAPETVAEIMHQFHDCIVEKQNRQKVAQPTY</sequence>
<dbReference type="PANTHER" id="PTHR43798:SF33">
    <property type="entry name" value="HYDROLASE, PUTATIVE (AFU_ORTHOLOGUE AFUA_2G14860)-RELATED"/>
    <property type="match status" value="1"/>
</dbReference>
<evidence type="ECO:0000313" key="3">
    <source>
        <dbReference type="Proteomes" id="UP001595444"/>
    </source>
</evidence>
<gene>
    <name evidence="2" type="ORF">ACFOKA_11165</name>
</gene>
<dbReference type="InterPro" id="IPR050266">
    <property type="entry name" value="AB_hydrolase_sf"/>
</dbReference>
<comment type="caution">
    <text evidence="2">The sequence shown here is derived from an EMBL/GenBank/DDBJ whole genome shotgun (WGS) entry which is preliminary data.</text>
</comment>
<dbReference type="PANTHER" id="PTHR43798">
    <property type="entry name" value="MONOACYLGLYCEROL LIPASE"/>
    <property type="match status" value="1"/>
</dbReference>
<dbReference type="InterPro" id="IPR029058">
    <property type="entry name" value="AB_hydrolase_fold"/>
</dbReference>
<dbReference type="RefSeq" id="WP_194213876.1">
    <property type="nucleotide sequence ID" value="NZ_CP061205.1"/>
</dbReference>